<gene>
    <name evidence="1" type="ORF">Tci_056906</name>
</gene>
<proteinExistence type="predicted"/>
<sequence length="360" mass="41618">MVETMEQYMSKTRADYGSGVARPKIEDKDNFELKAIQAQLNNLGREIKKVNEKVYVAQVGCEQGKGPHYTKDCPLKKKGKPSTKLTTRASVSVMSLLTYLNLRLGKLAHTKLTVELADMTVKYPKGIAKNVLVGIGKFVLWIDFIILDMPEDIKVPLILERPFLSTARAKIDFFKRKITLKVGEERIIFKSVKPASSSIKRVYMLSLRERMELDLEARLMGETLVRDQGDDLMPTIDEGELIEEFRARNDARMDSKVFGYLSDCNHDKKIRMDYAYNLKLYCMIDFEDMDTYRDEDMGDVFFGEPFLKEVRINARRFDGMITIYNGNETVTYQMARSYPRFIHHTNEQCSKISPLLKRIH</sequence>
<dbReference type="EMBL" id="BKCJ010008999">
    <property type="protein sequence ID" value="GEU84928.1"/>
    <property type="molecule type" value="Genomic_DNA"/>
</dbReference>
<name>A0A6L2NFA2_TANCI</name>
<organism evidence="1">
    <name type="scientific">Tanacetum cinerariifolium</name>
    <name type="common">Dalmatian daisy</name>
    <name type="synonym">Chrysanthemum cinerariifolium</name>
    <dbReference type="NCBI Taxonomy" id="118510"/>
    <lineage>
        <taxon>Eukaryota</taxon>
        <taxon>Viridiplantae</taxon>
        <taxon>Streptophyta</taxon>
        <taxon>Embryophyta</taxon>
        <taxon>Tracheophyta</taxon>
        <taxon>Spermatophyta</taxon>
        <taxon>Magnoliopsida</taxon>
        <taxon>eudicotyledons</taxon>
        <taxon>Gunneridae</taxon>
        <taxon>Pentapetalae</taxon>
        <taxon>asterids</taxon>
        <taxon>campanulids</taxon>
        <taxon>Asterales</taxon>
        <taxon>Asteraceae</taxon>
        <taxon>Asteroideae</taxon>
        <taxon>Anthemideae</taxon>
        <taxon>Anthemidinae</taxon>
        <taxon>Tanacetum</taxon>
    </lineage>
</organism>
<dbReference type="PANTHER" id="PTHR33067">
    <property type="entry name" value="RNA-DIRECTED DNA POLYMERASE-RELATED"/>
    <property type="match status" value="1"/>
</dbReference>
<dbReference type="AlphaFoldDB" id="A0A6L2NFA2"/>
<dbReference type="InterPro" id="IPR021109">
    <property type="entry name" value="Peptidase_aspartic_dom_sf"/>
</dbReference>
<evidence type="ECO:0000313" key="1">
    <source>
        <dbReference type="EMBL" id="GEU84928.1"/>
    </source>
</evidence>
<comment type="caution">
    <text evidence="1">The sequence shown here is derived from an EMBL/GenBank/DDBJ whole genome shotgun (WGS) entry which is preliminary data.</text>
</comment>
<evidence type="ECO:0008006" key="2">
    <source>
        <dbReference type="Google" id="ProtNLM"/>
    </source>
</evidence>
<protein>
    <recommendedName>
        <fullName evidence="2">Reverse transcriptase domain-containing protein</fullName>
    </recommendedName>
</protein>
<dbReference type="Gene3D" id="2.40.70.10">
    <property type="entry name" value="Acid Proteases"/>
    <property type="match status" value="1"/>
</dbReference>
<accession>A0A6L2NFA2</accession>
<dbReference type="CDD" id="cd00303">
    <property type="entry name" value="retropepsin_like"/>
    <property type="match status" value="1"/>
</dbReference>
<reference evidence="1" key="1">
    <citation type="journal article" date="2019" name="Sci. Rep.">
        <title>Draft genome of Tanacetum cinerariifolium, the natural source of mosquito coil.</title>
        <authorList>
            <person name="Yamashiro T."/>
            <person name="Shiraishi A."/>
            <person name="Satake H."/>
            <person name="Nakayama K."/>
        </authorList>
    </citation>
    <scope>NUCLEOTIDE SEQUENCE</scope>
</reference>
<dbReference type="PANTHER" id="PTHR33067:SF31">
    <property type="entry name" value="RNA-DIRECTED DNA POLYMERASE"/>
    <property type="match status" value="1"/>
</dbReference>